<feature type="domain" description="CBS" evidence="3">
    <location>
        <begin position="313"/>
        <end position="373"/>
    </location>
</feature>
<feature type="transmembrane region" description="Helical" evidence="2">
    <location>
        <begin position="50"/>
        <end position="71"/>
    </location>
</feature>
<dbReference type="RefSeq" id="WP_242679660.1">
    <property type="nucleotide sequence ID" value="NZ_CBCSAJ010000037.1"/>
</dbReference>
<evidence type="ECO:0000313" key="4">
    <source>
        <dbReference type="EMBL" id="MFD1481051.1"/>
    </source>
</evidence>
<dbReference type="InterPro" id="IPR058581">
    <property type="entry name" value="TM_HPP"/>
</dbReference>
<gene>
    <name evidence="4" type="ORF">ACFQ5P_07080</name>
</gene>
<dbReference type="InterPro" id="IPR000644">
    <property type="entry name" value="CBS_dom"/>
</dbReference>
<sequence length="373" mass="38732">MTLLTRIIQALGPAIPSGSLKEGLRAGVGALLGLIVAGVIVLASSGEVHLGLFLIAPFGASAVLIFAVPASPLAQPWSAVIGNTVSALVAIATCAVLSDPSLRIPVAVGMAIAVMIMLRALHPPGGAVAMTVAMSPDLAQQSGLWFALSPVALGTAILVVAGVLYGRATGRHYPFRQFAAEGPHQTADRAPFERLGLSENDLTAILSRYRQSLNLGVEDLSRLIAAAEIMAAGRRAHGATAADIMSRDLVTVRATTSVNQLTDLFLRHGFTSLPVVTDEDRYLGLVYQRHVLGKTGSHDPASPGHAARASDIMARTIPTAAPSTRLSALLINMASGRCDAMPVLSGERLVGIVTQTDMIAALARATLSDPRKS</sequence>
<reference evidence="5" key="1">
    <citation type="journal article" date="2019" name="Int. J. Syst. Evol. Microbiol.">
        <title>The Global Catalogue of Microorganisms (GCM) 10K type strain sequencing project: providing services to taxonomists for standard genome sequencing and annotation.</title>
        <authorList>
            <consortium name="The Broad Institute Genomics Platform"/>
            <consortium name="The Broad Institute Genome Sequencing Center for Infectious Disease"/>
            <person name="Wu L."/>
            <person name="Ma J."/>
        </authorList>
    </citation>
    <scope>NUCLEOTIDE SEQUENCE [LARGE SCALE GENOMIC DNA]</scope>
    <source>
        <strain evidence="5">CCM 8875</strain>
    </source>
</reference>
<evidence type="ECO:0000256" key="1">
    <source>
        <dbReference type="PROSITE-ProRule" id="PRU00703"/>
    </source>
</evidence>
<dbReference type="Gene3D" id="3.10.580.10">
    <property type="entry name" value="CBS-domain"/>
    <property type="match status" value="1"/>
</dbReference>
<feature type="transmembrane region" description="Helical" evidence="2">
    <location>
        <begin position="23"/>
        <end position="43"/>
    </location>
</feature>
<dbReference type="PANTHER" id="PTHR33741:SF5">
    <property type="entry name" value="TRANSMEMBRANE PROTEIN DDB_G0269096-RELATED"/>
    <property type="match status" value="1"/>
</dbReference>
<feature type="transmembrane region" description="Helical" evidence="2">
    <location>
        <begin position="77"/>
        <end position="97"/>
    </location>
</feature>
<dbReference type="PROSITE" id="PS51371">
    <property type="entry name" value="CBS"/>
    <property type="match status" value="2"/>
</dbReference>
<dbReference type="Pfam" id="PF00571">
    <property type="entry name" value="CBS"/>
    <property type="match status" value="2"/>
</dbReference>
<name>A0ABW4DW36_9RHOB</name>
<keyword evidence="1" id="KW-0129">CBS domain</keyword>
<dbReference type="SUPFAM" id="SSF54631">
    <property type="entry name" value="CBS-domain pair"/>
    <property type="match status" value="1"/>
</dbReference>
<keyword evidence="2" id="KW-0472">Membrane</keyword>
<feature type="transmembrane region" description="Helical" evidence="2">
    <location>
        <begin position="104"/>
        <end position="122"/>
    </location>
</feature>
<evidence type="ECO:0000256" key="2">
    <source>
        <dbReference type="SAM" id="Phobius"/>
    </source>
</evidence>
<keyword evidence="5" id="KW-1185">Reference proteome</keyword>
<dbReference type="InterPro" id="IPR007065">
    <property type="entry name" value="HPP"/>
</dbReference>
<accession>A0ABW4DW36</accession>
<proteinExistence type="predicted"/>
<comment type="caution">
    <text evidence="4">The sequence shown here is derived from an EMBL/GenBank/DDBJ whole genome shotgun (WGS) entry which is preliminary data.</text>
</comment>
<keyword evidence="2" id="KW-0812">Transmembrane</keyword>
<dbReference type="EMBL" id="JBHTOQ010000017">
    <property type="protein sequence ID" value="MFD1481051.1"/>
    <property type="molecule type" value="Genomic_DNA"/>
</dbReference>
<dbReference type="Pfam" id="PF04982">
    <property type="entry name" value="TM_HPP"/>
    <property type="match status" value="1"/>
</dbReference>
<dbReference type="Proteomes" id="UP001597302">
    <property type="component" value="Unassembled WGS sequence"/>
</dbReference>
<evidence type="ECO:0000313" key="5">
    <source>
        <dbReference type="Proteomes" id="UP001597302"/>
    </source>
</evidence>
<keyword evidence="2" id="KW-1133">Transmembrane helix</keyword>
<dbReference type="SMART" id="SM00116">
    <property type="entry name" value="CBS"/>
    <property type="match status" value="2"/>
</dbReference>
<dbReference type="PANTHER" id="PTHR33741">
    <property type="entry name" value="TRANSMEMBRANE PROTEIN DDB_G0269096-RELATED"/>
    <property type="match status" value="1"/>
</dbReference>
<organism evidence="4 5">
    <name type="scientific">Paracoccus nototheniae</name>
    <dbReference type="NCBI Taxonomy" id="2489002"/>
    <lineage>
        <taxon>Bacteria</taxon>
        <taxon>Pseudomonadati</taxon>
        <taxon>Pseudomonadota</taxon>
        <taxon>Alphaproteobacteria</taxon>
        <taxon>Rhodobacterales</taxon>
        <taxon>Paracoccaceae</taxon>
        <taxon>Paracoccus</taxon>
    </lineage>
</organism>
<feature type="transmembrane region" description="Helical" evidence="2">
    <location>
        <begin position="142"/>
        <end position="166"/>
    </location>
</feature>
<dbReference type="InterPro" id="IPR046342">
    <property type="entry name" value="CBS_dom_sf"/>
</dbReference>
<protein>
    <submittedName>
        <fullName evidence="4">HPP family protein</fullName>
    </submittedName>
</protein>
<feature type="domain" description="CBS" evidence="3">
    <location>
        <begin position="245"/>
        <end position="302"/>
    </location>
</feature>
<evidence type="ECO:0000259" key="3">
    <source>
        <dbReference type="PROSITE" id="PS51371"/>
    </source>
</evidence>